<protein>
    <submittedName>
        <fullName evidence="1">Ester cyclase</fullName>
    </submittedName>
</protein>
<evidence type="ECO:0000313" key="2">
    <source>
        <dbReference type="Proteomes" id="UP001595921"/>
    </source>
</evidence>
<organism evidence="1 2">
    <name type="scientific">Halobium salinum</name>
    <dbReference type="NCBI Taxonomy" id="1364940"/>
    <lineage>
        <taxon>Archaea</taxon>
        <taxon>Methanobacteriati</taxon>
        <taxon>Methanobacteriota</taxon>
        <taxon>Stenosarchaea group</taxon>
        <taxon>Halobacteria</taxon>
        <taxon>Halobacteriales</taxon>
        <taxon>Haloferacaceae</taxon>
        <taxon>Halobium</taxon>
    </lineage>
</organism>
<reference evidence="1 2" key="1">
    <citation type="journal article" date="2019" name="Int. J. Syst. Evol. Microbiol.">
        <title>The Global Catalogue of Microorganisms (GCM) 10K type strain sequencing project: providing services to taxonomists for standard genome sequencing and annotation.</title>
        <authorList>
            <consortium name="The Broad Institute Genomics Platform"/>
            <consortium name="The Broad Institute Genome Sequencing Center for Infectious Disease"/>
            <person name="Wu L."/>
            <person name="Ma J."/>
        </authorList>
    </citation>
    <scope>NUCLEOTIDE SEQUENCE [LARGE SCALE GENOMIC DNA]</scope>
    <source>
        <strain evidence="1 2">CGMCC 1.12553</strain>
    </source>
</reference>
<accession>A0ABD5PC51</accession>
<sequence length="162" mass="18027">MSTTDRTVLTNVDTQRRLVAEVWNGRNVEAIPEFFAEDCVVEDPSYPTPIRGVEGYAAYVRDTLTAFPDFHLEQHAVVGDGDRVLTHYTASGRQDGPLGPLPPTGRWVEIEGTAVVRYADGRIVEDRAFFDTAELRRQLGLAFPAALVTLPRLAFRAVRARL</sequence>
<evidence type="ECO:0000313" key="1">
    <source>
        <dbReference type="EMBL" id="MFC4358445.1"/>
    </source>
</evidence>
<dbReference type="InterPro" id="IPR032710">
    <property type="entry name" value="NTF2-like_dom_sf"/>
</dbReference>
<dbReference type="PANTHER" id="PTHR38436">
    <property type="entry name" value="POLYKETIDE CYCLASE SNOAL-LIKE DOMAIN"/>
    <property type="match status" value="1"/>
</dbReference>
<dbReference type="Pfam" id="PF07366">
    <property type="entry name" value="SnoaL"/>
    <property type="match status" value="1"/>
</dbReference>
<dbReference type="SUPFAM" id="SSF54427">
    <property type="entry name" value="NTF2-like"/>
    <property type="match status" value="1"/>
</dbReference>
<gene>
    <name evidence="1" type="ORF">ACFO0N_10890</name>
</gene>
<dbReference type="EMBL" id="JBHSDS010000006">
    <property type="protein sequence ID" value="MFC4358445.1"/>
    <property type="molecule type" value="Genomic_DNA"/>
</dbReference>
<dbReference type="RefSeq" id="WP_267623827.1">
    <property type="nucleotide sequence ID" value="NZ_JAODIW010000008.1"/>
</dbReference>
<keyword evidence="2" id="KW-1185">Reference proteome</keyword>
<proteinExistence type="predicted"/>
<dbReference type="PANTHER" id="PTHR38436:SF1">
    <property type="entry name" value="ESTER CYCLASE"/>
    <property type="match status" value="1"/>
</dbReference>
<dbReference type="AlphaFoldDB" id="A0ABD5PC51"/>
<dbReference type="Proteomes" id="UP001595921">
    <property type="component" value="Unassembled WGS sequence"/>
</dbReference>
<comment type="caution">
    <text evidence="1">The sequence shown here is derived from an EMBL/GenBank/DDBJ whole genome shotgun (WGS) entry which is preliminary data.</text>
</comment>
<dbReference type="Gene3D" id="3.10.450.50">
    <property type="match status" value="1"/>
</dbReference>
<dbReference type="InterPro" id="IPR009959">
    <property type="entry name" value="Cyclase_SnoaL-like"/>
</dbReference>
<name>A0ABD5PC51_9EURY</name>